<sequence length="1302" mass="150283">MVMTRTGPSSQEVSMHVGSCNLKADLDLEKFDPMLHIMIEFLKSHPIHKPLTKSIEFPLSIIHKAYSTAVYNSEEEYIEFNINEDKTTKLSKVEFLKAIGLPESKEKKTLYEPTNEELFDILDQMGYLPPKLESTSNFRKGKLPGMWHFLFHIILRCLSGRVAGIDMLSRQLHVLICGMYTGKEVDFGTTIWNDFTSYVFPKKKAIPCARFWALALQRVYNKLKIPLPKEEEMFTPRTLSRHTIPNQSAFGKVARLPEAMLQYIEKNSKVLIRHIKETDPPEAERPTQSSQHTSSPTKQKKNALKVKKTTGKRKGETIPSPQAKRQPTKSQKAKDVEKRSTVGSQSSTSSSSQEDDVSQKYWNITHTQPPSSQKEDVGAEKSHEQPPGTHSNINHEPIKTSSSSFHTTPPEALIPGQESNGEAEVRTSESESVRQTRDDSTKETRDEQERQSERAEKEGNAQIDLNEEMLKEKRLRDEKTKEELMKLKAEEEGRRIRKELIQRLVKETKRKEDELKAEKQREQEEREKNEALPSNDEMKKAAEKEQIATKQLQQVLSELREAEEKKEEEQKELVRMLREEQQKSEEEERVQTTDKLIDLAICCEESLDPFTKTGMESAQDMEKDFVFTADDGLIQDSDSHSIMETLKPSKSIIFLGSSETESQEVPKGDTNTLPTTTVRRTKLKKKKSKYVSRVEFNSLNQKLSEVLELVNKIPPSKEKFVSKEDFREMQKVVTSLAQRVPNLETREKMLRESVVKSTADALKNMEQKRTDDTFKYLDRMDVMVKMVKEIQQSYDDLTNTLGHQHGDEIVRLSEQLCDYRNKNIILQAVLVKVIQSAQQLLRPRNVRFDEILFAIQKIQNSVDVLPKTLSNEELSKQVPQSFQKVFDLIENLKGSKSVDEAGQDENVVITETSHSPKIDEVSRPRPPPPPPKTTIPPPSPPTSFVMPPTQLAPMIPETHKASIKGKGKRPLEVPEVSRNQMKTFRVSEEEKKQQELENELLAKQKHEVATAHSFQANSSKEEQQALSPLVYVIRQLRDDELVPKQTTAPPSSDEYQWDIPMSPNARYYSVFQPLHPHLSSEMQILIELNRLEEFFKAHAQPPKDVWSLRRIIRVVGYKKKSFKKEEYFSFEVVRSDNKKYFFSEADFPNLNPNDLYVIGKHFQTKLLTHEPYRFPFLQIQRFLRSLVYDLSSIDAEQFDSFVDNPPEEMNQDLEGIENRHRGPTEDPELGIIFSNEKGSPRLFFRLKQKHRCKTEFLEKMINLTLRSNASAAIKVKIIEELEWWVAVRKWIKRATDLVKNKI</sequence>
<gene>
    <name evidence="2" type="ORF">LVIROSA_LOCUS17349</name>
</gene>
<feature type="compositionally biased region" description="Basic and acidic residues" evidence="1">
    <location>
        <begin position="423"/>
        <end position="459"/>
    </location>
</feature>
<feature type="compositionally biased region" description="Polar residues" evidence="1">
    <location>
        <begin position="388"/>
        <end position="407"/>
    </location>
</feature>
<evidence type="ECO:0000256" key="1">
    <source>
        <dbReference type="SAM" id="MobiDB-lite"/>
    </source>
</evidence>
<feature type="compositionally biased region" description="Low complexity" evidence="1">
    <location>
        <begin position="341"/>
        <end position="352"/>
    </location>
</feature>
<accession>A0AAU9MYS6</accession>
<dbReference type="InterPro" id="IPR050899">
    <property type="entry name" value="DDRGK_domain-containing"/>
</dbReference>
<evidence type="ECO:0000313" key="2">
    <source>
        <dbReference type="EMBL" id="CAH1430586.1"/>
    </source>
</evidence>
<evidence type="ECO:0000313" key="3">
    <source>
        <dbReference type="Proteomes" id="UP001157418"/>
    </source>
</evidence>
<organism evidence="2 3">
    <name type="scientific">Lactuca virosa</name>
    <dbReference type="NCBI Taxonomy" id="75947"/>
    <lineage>
        <taxon>Eukaryota</taxon>
        <taxon>Viridiplantae</taxon>
        <taxon>Streptophyta</taxon>
        <taxon>Embryophyta</taxon>
        <taxon>Tracheophyta</taxon>
        <taxon>Spermatophyta</taxon>
        <taxon>Magnoliopsida</taxon>
        <taxon>eudicotyledons</taxon>
        <taxon>Gunneridae</taxon>
        <taxon>Pentapetalae</taxon>
        <taxon>asterids</taxon>
        <taxon>campanulids</taxon>
        <taxon>Asterales</taxon>
        <taxon>Asteraceae</taxon>
        <taxon>Cichorioideae</taxon>
        <taxon>Cichorieae</taxon>
        <taxon>Lactucinae</taxon>
        <taxon>Lactuca</taxon>
    </lineage>
</organism>
<name>A0AAU9MYS6_9ASTR</name>
<feature type="compositionally biased region" description="Polar residues" evidence="1">
    <location>
        <begin position="319"/>
        <end position="330"/>
    </location>
</feature>
<feature type="region of interest" description="Disordered" evidence="1">
    <location>
        <begin position="910"/>
        <end position="946"/>
    </location>
</feature>
<keyword evidence="3" id="KW-1185">Reference proteome</keyword>
<dbReference type="PANTHER" id="PTHR48176:SF1">
    <property type="entry name" value="DDRGK DOMAIN-CONTAINING PROTEIN 1"/>
    <property type="match status" value="1"/>
</dbReference>
<feature type="compositionally biased region" description="Basic residues" evidence="1">
    <location>
        <begin position="298"/>
        <end position="312"/>
    </location>
</feature>
<dbReference type="PANTHER" id="PTHR48176">
    <property type="entry name" value="DDRGK DOMAIN-CONTAINING PROTEIN 1"/>
    <property type="match status" value="1"/>
</dbReference>
<dbReference type="GO" id="GO:0044389">
    <property type="term" value="F:ubiquitin-like protein ligase binding"/>
    <property type="evidence" value="ECO:0007669"/>
    <property type="project" value="TreeGrafter"/>
</dbReference>
<feature type="region of interest" description="Disordered" evidence="1">
    <location>
        <begin position="278"/>
        <end position="546"/>
    </location>
</feature>
<proteinExistence type="predicted"/>
<feature type="compositionally biased region" description="Low complexity" evidence="1">
    <location>
        <begin position="286"/>
        <end position="297"/>
    </location>
</feature>
<dbReference type="Proteomes" id="UP001157418">
    <property type="component" value="Unassembled WGS sequence"/>
</dbReference>
<feature type="compositionally biased region" description="Basic and acidic residues" evidence="1">
    <location>
        <begin position="914"/>
        <end position="923"/>
    </location>
</feature>
<protein>
    <submittedName>
        <fullName evidence="2">Uncharacterized protein</fullName>
    </submittedName>
</protein>
<comment type="caution">
    <text evidence="2">The sequence shown here is derived from an EMBL/GenBank/DDBJ whole genome shotgun (WGS) entry which is preliminary data.</text>
</comment>
<dbReference type="EMBL" id="CAKMRJ010003334">
    <property type="protein sequence ID" value="CAH1430586.1"/>
    <property type="molecule type" value="Genomic_DNA"/>
</dbReference>
<reference evidence="2 3" key="1">
    <citation type="submission" date="2022-01" db="EMBL/GenBank/DDBJ databases">
        <authorList>
            <person name="Xiong W."/>
            <person name="Schranz E."/>
        </authorList>
    </citation>
    <scope>NUCLEOTIDE SEQUENCE [LARGE SCALE GENOMIC DNA]</scope>
</reference>
<feature type="compositionally biased region" description="Polar residues" evidence="1">
    <location>
        <begin position="360"/>
        <end position="372"/>
    </location>
</feature>
<feature type="compositionally biased region" description="Basic and acidic residues" evidence="1">
    <location>
        <begin position="468"/>
        <end position="546"/>
    </location>
</feature>
<feature type="compositionally biased region" description="Pro residues" evidence="1">
    <location>
        <begin position="924"/>
        <end position="941"/>
    </location>
</feature>
<feature type="compositionally biased region" description="Basic and acidic residues" evidence="1">
    <location>
        <begin position="373"/>
        <end position="384"/>
    </location>
</feature>